<accession>A0ABQ9TP30</accession>
<proteinExistence type="predicted"/>
<reference evidence="2 3" key="1">
    <citation type="submission" date="2023-05" db="EMBL/GenBank/DDBJ databases">
        <title>B98-5 Cell Line De Novo Hybrid Assembly: An Optical Mapping Approach.</title>
        <authorList>
            <person name="Kananen K."/>
            <person name="Auerbach J.A."/>
            <person name="Kautto E."/>
            <person name="Blachly J.S."/>
        </authorList>
    </citation>
    <scope>NUCLEOTIDE SEQUENCE [LARGE SCALE GENOMIC DNA]</scope>
    <source>
        <strain evidence="2">B95-8</strain>
        <tissue evidence="2">Cell line</tissue>
    </source>
</reference>
<feature type="compositionally biased region" description="Polar residues" evidence="1">
    <location>
        <begin position="41"/>
        <end position="53"/>
    </location>
</feature>
<feature type="region of interest" description="Disordered" evidence="1">
    <location>
        <begin position="1"/>
        <end position="103"/>
    </location>
</feature>
<dbReference type="Proteomes" id="UP001266305">
    <property type="component" value="Unassembled WGS sequence"/>
</dbReference>
<dbReference type="EMBL" id="JASSZA010000020">
    <property type="protein sequence ID" value="KAK2086508.1"/>
    <property type="molecule type" value="Genomic_DNA"/>
</dbReference>
<keyword evidence="3" id="KW-1185">Reference proteome</keyword>
<evidence type="ECO:0000313" key="3">
    <source>
        <dbReference type="Proteomes" id="UP001266305"/>
    </source>
</evidence>
<feature type="compositionally biased region" description="Polar residues" evidence="1">
    <location>
        <begin position="19"/>
        <end position="32"/>
    </location>
</feature>
<comment type="caution">
    <text evidence="2">The sequence shown here is derived from an EMBL/GenBank/DDBJ whole genome shotgun (WGS) entry which is preliminary data.</text>
</comment>
<evidence type="ECO:0000256" key="1">
    <source>
        <dbReference type="SAM" id="MobiDB-lite"/>
    </source>
</evidence>
<feature type="non-terminal residue" evidence="2">
    <location>
        <position position="103"/>
    </location>
</feature>
<protein>
    <submittedName>
        <fullName evidence="2">Uncharacterized protein</fullName>
    </submittedName>
</protein>
<sequence length="103" mass="11346">MQESRARDPDPSRRREPCGSSTLGQRGTSARHFQTYPANFFSGQPSRSCSQRSWVPRATPSGRAHDTAPFPIHSSRCPGQRSREPPAFAPLCRPREGSTPAVP</sequence>
<gene>
    <name evidence="2" type="ORF">P7K49_035933</name>
</gene>
<organism evidence="2 3">
    <name type="scientific">Saguinus oedipus</name>
    <name type="common">Cotton-top tamarin</name>
    <name type="synonym">Oedipomidas oedipus</name>
    <dbReference type="NCBI Taxonomy" id="9490"/>
    <lineage>
        <taxon>Eukaryota</taxon>
        <taxon>Metazoa</taxon>
        <taxon>Chordata</taxon>
        <taxon>Craniata</taxon>
        <taxon>Vertebrata</taxon>
        <taxon>Euteleostomi</taxon>
        <taxon>Mammalia</taxon>
        <taxon>Eutheria</taxon>
        <taxon>Euarchontoglires</taxon>
        <taxon>Primates</taxon>
        <taxon>Haplorrhini</taxon>
        <taxon>Platyrrhini</taxon>
        <taxon>Cebidae</taxon>
        <taxon>Callitrichinae</taxon>
        <taxon>Saguinus</taxon>
    </lineage>
</organism>
<name>A0ABQ9TP30_SAGOE</name>
<evidence type="ECO:0000313" key="2">
    <source>
        <dbReference type="EMBL" id="KAK2086508.1"/>
    </source>
</evidence>
<feature type="compositionally biased region" description="Basic and acidic residues" evidence="1">
    <location>
        <begin position="1"/>
        <end position="17"/>
    </location>
</feature>